<keyword evidence="1" id="KW-0732">Signal</keyword>
<evidence type="ECO:0000313" key="2">
    <source>
        <dbReference type="EMBL" id="KAJ4971808.1"/>
    </source>
</evidence>
<accession>A0A9Q0KJH1</accession>
<dbReference type="AlphaFoldDB" id="A0A9Q0KJH1"/>
<evidence type="ECO:0000313" key="3">
    <source>
        <dbReference type="Proteomes" id="UP001141806"/>
    </source>
</evidence>
<dbReference type="Proteomes" id="UP001141806">
    <property type="component" value="Unassembled WGS sequence"/>
</dbReference>
<reference evidence="2" key="1">
    <citation type="journal article" date="2023" name="Plant J.">
        <title>The genome of the king protea, Protea cynaroides.</title>
        <authorList>
            <person name="Chang J."/>
            <person name="Duong T.A."/>
            <person name="Schoeman C."/>
            <person name="Ma X."/>
            <person name="Roodt D."/>
            <person name="Barker N."/>
            <person name="Li Z."/>
            <person name="Van de Peer Y."/>
            <person name="Mizrachi E."/>
        </authorList>
    </citation>
    <scope>NUCLEOTIDE SEQUENCE</scope>
    <source>
        <tissue evidence="2">Young leaves</tissue>
    </source>
</reference>
<proteinExistence type="predicted"/>
<protein>
    <submittedName>
        <fullName evidence="2">Uncharacterized protein</fullName>
    </submittedName>
</protein>
<gene>
    <name evidence="2" type="ORF">NE237_004907</name>
</gene>
<evidence type="ECO:0000256" key="1">
    <source>
        <dbReference type="SAM" id="SignalP"/>
    </source>
</evidence>
<keyword evidence="3" id="KW-1185">Reference proteome</keyword>
<comment type="caution">
    <text evidence="2">The sequence shown here is derived from an EMBL/GenBank/DDBJ whole genome shotgun (WGS) entry which is preliminary data.</text>
</comment>
<sequence length="112" mass="12493">MVDNLMSIALLPYILSLSLARSPSPSALAFLHQCLPRFAFLILHLSLSRSPQFLTHALLLSLFHTLLYGSRMGVVAGSEDFFRSLQNLQFGHKKVLVLLSFPPKVLHFCALT</sequence>
<name>A0A9Q0KJH1_9MAGN</name>
<feature type="signal peptide" evidence="1">
    <location>
        <begin position="1"/>
        <end position="20"/>
    </location>
</feature>
<feature type="chain" id="PRO_5040469009" evidence="1">
    <location>
        <begin position="21"/>
        <end position="112"/>
    </location>
</feature>
<organism evidence="2 3">
    <name type="scientific">Protea cynaroides</name>
    <dbReference type="NCBI Taxonomy" id="273540"/>
    <lineage>
        <taxon>Eukaryota</taxon>
        <taxon>Viridiplantae</taxon>
        <taxon>Streptophyta</taxon>
        <taxon>Embryophyta</taxon>
        <taxon>Tracheophyta</taxon>
        <taxon>Spermatophyta</taxon>
        <taxon>Magnoliopsida</taxon>
        <taxon>Proteales</taxon>
        <taxon>Proteaceae</taxon>
        <taxon>Protea</taxon>
    </lineage>
</organism>
<dbReference type="EMBL" id="JAMYWD010000005">
    <property type="protein sequence ID" value="KAJ4971808.1"/>
    <property type="molecule type" value="Genomic_DNA"/>
</dbReference>